<evidence type="ECO:0000256" key="11">
    <source>
        <dbReference type="ARBA" id="ARBA00023225"/>
    </source>
</evidence>
<evidence type="ECO:0000256" key="2">
    <source>
        <dbReference type="ARBA" id="ARBA00021714"/>
    </source>
</evidence>
<dbReference type="NCBIfam" id="TIGR01103">
    <property type="entry name" value="fliP"/>
    <property type="match status" value="1"/>
</dbReference>
<dbReference type="EMBL" id="BAAAYN010000070">
    <property type="protein sequence ID" value="GAA3397714.1"/>
    <property type="molecule type" value="Genomic_DNA"/>
</dbReference>
<evidence type="ECO:0000256" key="4">
    <source>
        <dbReference type="ARBA" id="ARBA00022475"/>
    </source>
</evidence>
<evidence type="ECO:0000256" key="8">
    <source>
        <dbReference type="ARBA" id="ARBA00022989"/>
    </source>
</evidence>
<dbReference type="PRINTS" id="PR01302">
    <property type="entry name" value="TYPE3IMPPROT"/>
</dbReference>
<evidence type="ECO:0000256" key="10">
    <source>
        <dbReference type="ARBA" id="ARBA00023143"/>
    </source>
</evidence>
<evidence type="ECO:0000256" key="14">
    <source>
        <dbReference type="SAM" id="SignalP"/>
    </source>
</evidence>
<dbReference type="InterPro" id="IPR005838">
    <property type="entry name" value="T3SS_IM_P"/>
</dbReference>
<keyword evidence="3 12" id="KW-0813">Transport</keyword>
<organism evidence="15 16">
    <name type="scientific">Cryptosporangium minutisporangium</name>
    <dbReference type="NCBI Taxonomy" id="113569"/>
    <lineage>
        <taxon>Bacteria</taxon>
        <taxon>Bacillati</taxon>
        <taxon>Actinomycetota</taxon>
        <taxon>Actinomycetes</taxon>
        <taxon>Cryptosporangiales</taxon>
        <taxon>Cryptosporangiaceae</taxon>
        <taxon>Cryptosporangium</taxon>
    </lineage>
</organism>
<keyword evidence="5 12" id="KW-0812">Transmembrane</keyword>
<keyword evidence="6 12" id="KW-1005">Bacterial flagellum biogenesis</keyword>
<comment type="similarity">
    <text evidence="1 12">Belongs to the FliP/MopC/SpaP family.</text>
</comment>
<keyword evidence="10" id="KW-0975">Bacterial flagellum</keyword>
<accession>A0ABP6TD37</accession>
<evidence type="ECO:0000256" key="3">
    <source>
        <dbReference type="ARBA" id="ARBA00022448"/>
    </source>
</evidence>
<feature type="transmembrane region" description="Helical" evidence="12">
    <location>
        <begin position="273"/>
        <end position="293"/>
    </location>
</feature>
<feature type="transmembrane region" description="Helical" evidence="12">
    <location>
        <begin position="231"/>
        <end position="252"/>
    </location>
</feature>
<gene>
    <name evidence="12" type="primary">fliP</name>
    <name evidence="15" type="ORF">GCM10020369_78790</name>
</gene>
<feature type="chain" id="PRO_5046224385" description="Flagellar biosynthetic protein FliP" evidence="14">
    <location>
        <begin position="22"/>
        <end position="294"/>
    </location>
</feature>
<dbReference type="Proteomes" id="UP001501676">
    <property type="component" value="Unassembled WGS sequence"/>
</dbReference>
<name>A0ABP6TD37_9ACTN</name>
<proteinExistence type="inferred from homology"/>
<keyword evidence="4 12" id="KW-1003">Cell membrane</keyword>
<dbReference type="PANTHER" id="PTHR30587">
    <property type="entry name" value="FLAGELLAR BIOSYNTHETIC PROTEIN FLIP"/>
    <property type="match status" value="1"/>
</dbReference>
<dbReference type="Pfam" id="PF00813">
    <property type="entry name" value="FliP"/>
    <property type="match status" value="1"/>
</dbReference>
<feature type="transmembrane region" description="Helical" evidence="12">
    <location>
        <begin position="92"/>
        <end position="124"/>
    </location>
</feature>
<dbReference type="NCBIfam" id="NF009438">
    <property type="entry name" value="PRK12797.1"/>
    <property type="match status" value="1"/>
</dbReference>
<feature type="region of interest" description="Disordered" evidence="13">
    <location>
        <begin position="53"/>
        <end position="72"/>
    </location>
</feature>
<evidence type="ECO:0000256" key="12">
    <source>
        <dbReference type="RuleBase" id="RU362069"/>
    </source>
</evidence>
<evidence type="ECO:0000256" key="6">
    <source>
        <dbReference type="ARBA" id="ARBA00022795"/>
    </source>
</evidence>
<dbReference type="PRINTS" id="PR00951">
    <property type="entry name" value="FLGBIOSNFLIP"/>
</dbReference>
<evidence type="ECO:0000313" key="16">
    <source>
        <dbReference type="Proteomes" id="UP001501676"/>
    </source>
</evidence>
<evidence type="ECO:0000256" key="7">
    <source>
        <dbReference type="ARBA" id="ARBA00022927"/>
    </source>
</evidence>
<dbReference type="InterPro" id="IPR005837">
    <property type="entry name" value="FliP"/>
</dbReference>
<keyword evidence="8 12" id="KW-1133">Transmembrane helix</keyword>
<evidence type="ECO:0000256" key="13">
    <source>
        <dbReference type="SAM" id="MobiDB-lite"/>
    </source>
</evidence>
<feature type="compositionally biased region" description="Low complexity" evidence="13">
    <location>
        <begin position="53"/>
        <end position="64"/>
    </location>
</feature>
<sequence length="294" mass="30915">MVLLGLATALAIWGGPSPVFATPPPDAPGYVAAPAGPVAVPAAPVGPVAVPDTGPAAVPEARPAAPTPPVPPGGQVTVNVNNGPNGKPSTTITLLIALTVLSIAPSILLLCTSFTKVFVVLSIVRNALGLQTVPPNQVIAGLALFLSMFIMTPVFNQVNEVGVQPYLKGTKTQTQAFNDGVKPMREFMLKHTRKDEIALLNRVADKPRPKNKDDVSLPVLIPAFVLSELRAAFIIGFVIFLPFIVVDMVVSASLMSLGMMMLPPVMVSLPFKLLLFVMSNGWTLVVTALVASYR</sequence>
<keyword evidence="16" id="KW-1185">Reference proteome</keyword>
<keyword evidence="9 12" id="KW-0472">Membrane</keyword>
<comment type="caution">
    <text evidence="12">Lacks conserved residue(s) required for the propagation of feature annotation.</text>
</comment>
<evidence type="ECO:0000256" key="5">
    <source>
        <dbReference type="ARBA" id="ARBA00022692"/>
    </source>
</evidence>
<dbReference type="PANTHER" id="PTHR30587:SF0">
    <property type="entry name" value="FLAGELLAR BIOSYNTHETIC PROTEIN FLIP"/>
    <property type="match status" value="1"/>
</dbReference>
<keyword evidence="7 12" id="KW-0653">Protein transport</keyword>
<comment type="function">
    <text evidence="12">Plays a role in the flagellum-specific transport system.</text>
</comment>
<comment type="subcellular location">
    <subcellularLocation>
        <location evidence="12">Cell membrane</location>
        <topology evidence="12">Multi-pass membrane protein</topology>
    </subcellularLocation>
    <subcellularLocation>
        <location evidence="12">Bacterial flagellum basal body</location>
    </subcellularLocation>
</comment>
<reference evidence="16" key="1">
    <citation type="journal article" date="2019" name="Int. J. Syst. Evol. Microbiol.">
        <title>The Global Catalogue of Microorganisms (GCM) 10K type strain sequencing project: providing services to taxonomists for standard genome sequencing and annotation.</title>
        <authorList>
            <consortium name="The Broad Institute Genomics Platform"/>
            <consortium name="The Broad Institute Genome Sequencing Center for Infectious Disease"/>
            <person name="Wu L."/>
            <person name="Ma J."/>
        </authorList>
    </citation>
    <scope>NUCLEOTIDE SEQUENCE [LARGE SCALE GENOMIC DNA]</scope>
    <source>
        <strain evidence="16">JCM 9458</strain>
    </source>
</reference>
<keyword evidence="14" id="KW-0732">Signal</keyword>
<comment type="caution">
    <text evidence="15">The sequence shown here is derived from an EMBL/GenBank/DDBJ whole genome shotgun (WGS) entry which is preliminary data.</text>
</comment>
<feature type="signal peptide" evidence="14">
    <location>
        <begin position="1"/>
        <end position="21"/>
    </location>
</feature>
<evidence type="ECO:0000313" key="15">
    <source>
        <dbReference type="EMBL" id="GAA3397714.1"/>
    </source>
</evidence>
<protein>
    <recommendedName>
        <fullName evidence="2 12">Flagellar biosynthetic protein FliP</fullName>
    </recommendedName>
</protein>
<evidence type="ECO:0000256" key="9">
    <source>
        <dbReference type="ARBA" id="ARBA00023136"/>
    </source>
</evidence>
<evidence type="ECO:0000256" key="1">
    <source>
        <dbReference type="ARBA" id="ARBA00006257"/>
    </source>
</evidence>
<keyword evidence="11 12" id="KW-1006">Bacterial flagellum protein export</keyword>